<dbReference type="AlphaFoldDB" id="A0A4Y2K2M7"/>
<keyword evidence="2" id="KW-1185">Reference proteome</keyword>
<evidence type="ECO:0000313" key="1">
    <source>
        <dbReference type="EMBL" id="GBM96427.1"/>
    </source>
</evidence>
<gene>
    <name evidence="1" type="ORF">AVEN_47746_1</name>
</gene>
<dbReference type="Proteomes" id="UP000499080">
    <property type="component" value="Unassembled WGS sequence"/>
</dbReference>
<organism evidence="1 2">
    <name type="scientific">Araneus ventricosus</name>
    <name type="common">Orbweaver spider</name>
    <name type="synonym">Epeira ventricosa</name>
    <dbReference type="NCBI Taxonomy" id="182803"/>
    <lineage>
        <taxon>Eukaryota</taxon>
        <taxon>Metazoa</taxon>
        <taxon>Ecdysozoa</taxon>
        <taxon>Arthropoda</taxon>
        <taxon>Chelicerata</taxon>
        <taxon>Arachnida</taxon>
        <taxon>Araneae</taxon>
        <taxon>Araneomorphae</taxon>
        <taxon>Entelegynae</taxon>
        <taxon>Araneoidea</taxon>
        <taxon>Araneidae</taxon>
        <taxon>Araneus</taxon>
    </lineage>
</organism>
<name>A0A4Y2K2M7_ARAVE</name>
<reference evidence="1 2" key="1">
    <citation type="journal article" date="2019" name="Sci. Rep.">
        <title>Orb-weaving spider Araneus ventricosus genome elucidates the spidroin gene catalogue.</title>
        <authorList>
            <person name="Kono N."/>
            <person name="Nakamura H."/>
            <person name="Ohtoshi R."/>
            <person name="Moran D.A.P."/>
            <person name="Shinohara A."/>
            <person name="Yoshida Y."/>
            <person name="Fujiwara M."/>
            <person name="Mori M."/>
            <person name="Tomita M."/>
            <person name="Arakawa K."/>
        </authorList>
    </citation>
    <scope>NUCLEOTIDE SEQUENCE [LARGE SCALE GENOMIC DNA]</scope>
</reference>
<accession>A0A4Y2K2M7</accession>
<dbReference type="EMBL" id="BGPR01004142">
    <property type="protein sequence ID" value="GBM96427.1"/>
    <property type="molecule type" value="Genomic_DNA"/>
</dbReference>
<proteinExistence type="predicted"/>
<sequence>MVSNFKEDIECEKLLSRDILEKAIEYNGSIKCPIHSLNNFQWNISYGEYFQIASVCYLCAKTTSLLKSLPLVRSSMLAALLRKFKILKVNSSSEYKRKSPIERHTSNKLVVEVHKCCVLIGYMIPG</sequence>
<comment type="caution">
    <text evidence="1">The sequence shown here is derived from an EMBL/GenBank/DDBJ whole genome shotgun (WGS) entry which is preliminary data.</text>
</comment>
<protein>
    <submittedName>
        <fullName evidence="1">Uncharacterized protein</fullName>
    </submittedName>
</protein>
<evidence type="ECO:0000313" key="2">
    <source>
        <dbReference type="Proteomes" id="UP000499080"/>
    </source>
</evidence>